<dbReference type="InterPro" id="IPR002938">
    <property type="entry name" value="FAD-bd"/>
</dbReference>
<dbReference type="AlphaFoldDB" id="A0A5N6UA13"/>
<evidence type="ECO:0000256" key="2">
    <source>
        <dbReference type="ARBA" id="ARBA00022630"/>
    </source>
</evidence>
<proteinExistence type="inferred from homology"/>
<dbReference type="EMBL" id="ML738867">
    <property type="protein sequence ID" value="KAE8155443.1"/>
    <property type="molecule type" value="Genomic_DNA"/>
</dbReference>
<organism evidence="8 9">
    <name type="scientific">Aspergillus tamarii</name>
    <dbReference type="NCBI Taxonomy" id="41984"/>
    <lineage>
        <taxon>Eukaryota</taxon>
        <taxon>Fungi</taxon>
        <taxon>Dikarya</taxon>
        <taxon>Ascomycota</taxon>
        <taxon>Pezizomycotina</taxon>
        <taxon>Eurotiomycetes</taxon>
        <taxon>Eurotiomycetidae</taxon>
        <taxon>Eurotiales</taxon>
        <taxon>Aspergillaceae</taxon>
        <taxon>Aspergillus</taxon>
        <taxon>Aspergillus subgen. Circumdati</taxon>
    </lineage>
</organism>
<accession>A0A5N6UA13</accession>
<feature type="domain" description="FAD-binding" evidence="7">
    <location>
        <begin position="314"/>
        <end position="349"/>
    </location>
</feature>
<dbReference type="PANTHER" id="PTHR13789">
    <property type="entry name" value="MONOOXYGENASE"/>
    <property type="match status" value="1"/>
</dbReference>
<evidence type="ECO:0000256" key="6">
    <source>
        <dbReference type="SAM" id="SignalP"/>
    </source>
</evidence>
<feature type="chain" id="PRO_5024963289" description="FAD-binding domain-containing protein" evidence="6">
    <location>
        <begin position="26"/>
        <end position="449"/>
    </location>
</feature>
<keyword evidence="2" id="KW-0285">Flavoprotein</keyword>
<keyword evidence="5" id="KW-0503">Monooxygenase</keyword>
<dbReference type="GO" id="GO:0004497">
    <property type="term" value="F:monooxygenase activity"/>
    <property type="evidence" value="ECO:0007669"/>
    <property type="project" value="UniProtKB-KW"/>
</dbReference>
<dbReference type="SUPFAM" id="SSF54373">
    <property type="entry name" value="FAD-linked reductases, C-terminal domain"/>
    <property type="match status" value="1"/>
</dbReference>
<gene>
    <name evidence="8" type="ORF">BDV40DRAFT_294319</name>
</gene>
<dbReference type="Pfam" id="PF01494">
    <property type="entry name" value="FAD_binding_3"/>
    <property type="match status" value="2"/>
</dbReference>
<dbReference type="InterPro" id="IPR050493">
    <property type="entry name" value="FAD-dep_Monooxygenase_BioMet"/>
</dbReference>
<sequence>MMDPVPCAPPTVLVVGLGIAGLTAAIECHRKGCKVIGFEKRASATQLGDIIGLSRNSVRVLAGWSHGLSQFTHEDITCAVEALELYDPAGTLRASMPYNPASPTQGYLFRRTGLLEKLYEQAIRDGIELRFGVRVTRYWEDAGCAGVYIGDSDDKIMADCIIAADGFHSTARKMIASEENNLECDEPIGAITYRAIFDARELAQSPEARWLLDKAPAADILQSFYGVDCMLVMGTAARGRYIHWGCTLRGEQGEQTCEAWMKPASAQPVIDRLRSWPWPTGDRLATVISATPVGACFNHTQLAKSPLRTWVSPKGRIVVIGDAAHPFLPYTGQGGNQAIEDAAVIAICLERAGPGAVPLALRVFEKLRHKRVSLIQAGSIEVKDAYLSANWEDADDTNKPSAYLHQSWVYDHDCVTHAQAEFDIAAEAIESGREYIPTNVPVDGKYRQE</sequence>
<protein>
    <recommendedName>
        <fullName evidence="7">FAD-binding domain-containing protein</fullName>
    </recommendedName>
</protein>
<dbReference type="SUPFAM" id="SSF51905">
    <property type="entry name" value="FAD/NAD(P)-binding domain"/>
    <property type="match status" value="1"/>
</dbReference>
<keyword evidence="4" id="KW-0560">Oxidoreductase</keyword>
<dbReference type="OrthoDB" id="16820at2759"/>
<name>A0A5N6UA13_ASPTM</name>
<keyword evidence="3" id="KW-0274">FAD</keyword>
<evidence type="ECO:0000256" key="4">
    <source>
        <dbReference type="ARBA" id="ARBA00023002"/>
    </source>
</evidence>
<reference evidence="8 9" key="1">
    <citation type="submission" date="2019-04" db="EMBL/GenBank/DDBJ databases">
        <title>Friends and foes A comparative genomics study of 23 Aspergillus species from section Flavi.</title>
        <authorList>
            <consortium name="DOE Joint Genome Institute"/>
            <person name="Kjaerbolling I."/>
            <person name="Vesth T."/>
            <person name="Frisvad J.C."/>
            <person name="Nybo J.L."/>
            <person name="Theobald S."/>
            <person name="Kildgaard S."/>
            <person name="Isbrandt T."/>
            <person name="Kuo A."/>
            <person name="Sato A."/>
            <person name="Lyhne E.K."/>
            <person name="Kogle M.E."/>
            <person name="Wiebenga A."/>
            <person name="Kun R.S."/>
            <person name="Lubbers R.J."/>
            <person name="Makela M.R."/>
            <person name="Barry K."/>
            <person name="Chovatia M."/>
            <person name="Clum A."/>
            <person name="Daum C."/>
            <person name="Haridas S."/>
            <person name="He G."/>
            <person name="LaButti K."/>
            <person name="Lipzen A."/>
            <person name="Mondo S."/>
            <person name="Riley R."/>
            <person name="Salamov A."/>
            <person name="Simmons B.A."/>
            <person name="Magnuson J.K."/>
            <person name="Henrissat B."/>
            <person name="Mortensen U.H."/>
            <person name="Larsen T.O."/>
            <person name="Devries R.P."/>
            <person name="Grigoriev I.V."/>
            <person name="Machida M."/>
            <person name="Baker S.E."/>
            <person name="Andersen M.R."/>
        </authorList>
    </citation>
    <scope>NUCLEOTIDE SEQUENCE [LARGE SCALE GENOMIC DNA]</scope>
    <source>
        <strain evidence="8 9">CBS 117626</strain>
    </source>
</reference>
<evidence type="ECO:0000256" key="3">
    <source>
        <dbReference type="ARBA" id="ARBA00022827"/>
    </source>
</evidence>
<dbReference type="PRINTS" id="PR00420">
    <property type="entry name" value="RNGMNOXGNASE"/>
</dbReference>
<evidence type="ECO:0000256" key="1">
    <source>
        <dbReference type="ARBA" id="ARBA00007992"/>
    </source>
</evidence>
<dbReference type="Gene3D" id="3.50.50.60">
    <property type="entry name" value="FAD/NAD(P)-binding domain"/>
    <property type="match status" value="1"/>
</dbReference>
<evidence type="ECO:0000256" key="5">
    <source>
        <dbReference type="ARBA" id="ARBA00023033"/>
    </source>
</evidence>
<feature type="domain" description="FAD-binding" evidence="7">
    <location>
        <begin position="11"/>
        <end position="178"/>
    </location>
</feature>
<dbReference type="PANTHER" id="PTHR13789:SF236">
    <property type="entry name" value="MONOOXYGENASE, PUTATIVE (AFU_ORTHOLOGUE AFUA_6G12060)-RELATED"/>
    <property type="match status" value="1"/>
</dbReference>
<evidence type="ECO:0000313" key="9">
    <source>
        <dbReference type="Proteomes" id="UP000326950"/>
    </source>
</evidence>
<evidence type="ECO:0000313" key="8">
    <source>
        <dbReference type="EMBL" id="KAE8155443.1"/>
    </source>
</evidence>
<dbReference type="GO" id="GO:0071949">
    <property type="term" value="F:FAD binding"/>
    <property type="evidence" value="ECO:0007669"/>
    <property type="project" value="InterPro"/>
</dbReference>
<dbReference type="InterPro" id="IPR036188">
    <property type="entry name" value="FAD/NAD-bd_sf"/>
</dbReference>
<dbReference type="Proteomes" id="UP000326950">
    <property type="component" value="Unassembled WGS sequence"/>
</dbReference>
<keyword evidence="9" id="KW-1185">Reference proteome</keyword>
<evidence type="ECO:0000259" key="7">
    <source>
        <dbReference type="Pfam" id="PF01494"/>
    </source>
</evidence>
<feature type="signal peptide" evidence="6">
    <location>
        <begin position="1"/>
        <end position="25"/>
    </location>
</feature>
<keyword evidence="6" id="KW-0732">Signal</keyword>
<comment type="similarity">
    <text evidence="1">Belongs to the paxM FAD-dependent monooxygenase family.</text>
</comment>